<feature type="compositionally biased region" description="Basic and acidic residues" evidence="1">
    <location>
        <begin position="304"/>
        <end position="320"/>
    </location>
</feature>
<protein>
    <submittedName>
        <fullName evidence="2">Uncharacterized protein</fullName>
    </submittedName>
</protein>
<evidence type="ECO:0000256" key="1">
    <source>
        <dbReference type="SAM" id="MobiDB-lite"/>
    </source>
</evidence>
<evidence type="ECO:0000313" key="2">
    <source>
        <dbReference type="EMBL" id="AAM01034.1"/>
    </source>
</evidence>
<sequence>MARYLEHAAHSDTKRSNTEKAPAGVIKGQRRRQAGPTRQRAREWSTVDRDHGVVHRRSTGTDGPDQPELIGRPRGGAAEHGHSSGRPGRATAHGGAASCGDDRRTRESGGAARQGDPGGLGERGGDKPASRPNGGGARPGGRRRRPPVQQHARETEEGGKEGEEELTKELLGMKAERRPGGVGWRWLGMHGGRVVAAIKWGNGAEAGVRRGTEKPAVQTARRGMARAAARGGRSSPGTDGEREHGGEVVRVVEGEEETAAERVLEVAKPAVAAEQCGGDPSDGKRRPEFAGVWRRAGTAWGERGRECRARETRGNGRGEHGGAFYGLGKAGSRPDVAESAGEVGRRRGVVEGLTGAVFRGESGGERWRSWRGSISRARGAGWSAGAAASWGETGGHGGSWGDGRLGKKMTGGASGPTCRGEREGETGEGVG</sequence>
<feature type="compositionally biased region" description="Basic and acidic residues" evidence="1">
    <location>
        <begin position="40"/>
        <end position="53"/>
    </location>
</feature>
<dbReference type="Proteomes" id="UP000000763">
    <property type="component" value="Chromosome 10"/>
</dbReference>
<evidence type="ECO:0000313" key="3">
    <source>
        <dbReference type="Proteomes" id="UP000000763"/>
    </source>
</evidence>
<organism evidence="2 3">
    <name type="scientific">Oryza sativa subsp. japonica</name>
    <name type="common">Rice</name>
    <dbReference type="NCBI Taxonomy" id="39947"/>
    <lineage>
        <taxon>Eukaryota</taxon>
        <taxon>Viridiplantae</taxon>
        <taxon>Streptophyta</taxon>
        <taxon>Embryophyta</taxon>
        <taxon>Tracheophyta</taxon>
        <taxon>Spermatophyta</taxon>
        <taxon>Magnoliopsida</taxon>
        <taxon>Liliopsida</taxon>
        <taxon>Poales</taxon>
        <taxon>Poaceae</taxon>
        <taxon>BOP clade</taxon>
        <taxon>Oryzoideae</taxon>
        <taxon>Oryzeae</taxon>
        <taxon>Oryzinae</taxon>
        <taxon>Oryza</taxon>
        <taxon>Oryza sativa</taxon>
    </lineage>
</organism>
<dbReference type="EMBL" id="AC091735">
    <property type="protein sequence ID" value="AAM01034.1"/>
    <property type="molecule type" value="Genomic_DNA"/>
</dbReference>
<feature type="compositionally biased region" description="Basic and acidic residues" evidence="1">
    <location>
        <begin position="151"/>
        <end position="168"/>
    </location>
</feature>
<feature type="region of interest" description="Disordered" evidence="1">
    <location>
        <begin position="304"/>
        <end position="340"/>
    </location>
</feature>
<reference evidence="3" key="2">
    <citation type="journal article" date="2008" name="Nucleic Acids Res.">
        <title>The rice annotation project database (RAP-DB): 2008 update.</title>
        <authorList>
            <consortium name="The rice annotation project (RAP)"/>
        </authorList>
    </citation>
    <scope>GENOME REANNOTATION</scope>
    <source>
        <strain evidence="3">cv. Nipponbare</strain>
    </source>
</reference>
<reference evidence="3" key="1">
    <citation type="journal article" date="2005" name="Nature">
        <title>The map-based sequence of the rice genome.</title>
        <authorList>
            <consortium name="International rice genome sequencing project (IRGSP)"/>
            <person name="Matsumoto T."/>
            <person name="Wu J."/>
            <person name="Kanamori H."/>
            <person name="Katayose Y."/>
            <person name="Fujisawa M."/>
            <person name="Namiki N."/>
            <person name="Mizuno H."/>
            <person name="Yamamoto K."/>
            <person name="Antonio B.A."/>
            <person name="Baba T."/>
            <person name="Sakata K."/>
            <person name="Nagamura Y."/>
            <person name="Aoki H."/>
            <person name="Arikawa K."/>
            <person name="Arita K."/>
            <person name="Bito T."/>
            <person name="Chiden Y."/>
            <person name="Fujitsuka N."/>
            <person name="Fukunaka R."/>
            <person name="Hamada M."/>
            <person name="Harada C."/>
            <person name="Hayashi A."/>
            <person name="Hijishita S."/>
            <person name="Honda M."/>
            <person name="Hosokawa S."/>
            <person name="Ichikawa Y."/>
            <person name="Idonuma A."/>
            <person name="Iijima M."/>
            <person name="Ikeda M."/>
            <person name="Ikeno M."/>
            <person name="Ito K."/>
            <person name="Ito S."/>
            <person name="Ito T."/>
            <person name="Ito Y."/>
            <person name="Ito Y."/>
            <person name="Iwabuchi A."/>
            <person name="Kamiya K."/>
            <person name="Karasawa W."/>
            <person name="Kurita K."/>
            <person name="Katagiri S."/>
            <person name="Kikuta A."/>
            <person name="Kobayashi H."/>
            <person name="Kobayashi N."/>
            <person name="Machita K."/>
            <person name="Maehara T."/>
            <person name="Masukawa M."/>
            <person name="Mizubayashi T."/>
            <person name="Mukai Y."/>
            <person name="Nagasaki H."/>
            <person name="Nagata Y."/>
            <person name="Naito S."/>
            <person name="Nakashima M."/>
            <person name="Nakama Y."/>
            <person name="Nakamichi Y."/>
            <person name="Nakamura M."/>
            <person name="Meguro A."/>
            <person name="Negishi M."/>
            <person name="Ohta I."/>
            <person name="Ohta T."/>
            <person name="Okamoto M."/>
            <person name="Ono N."/>
            <person name="Saji S."/>
            <person name="Sakaguchi M."/>
            <person name="Sakai K."/>
            <person name="Shibata M."/>
            <person name="Shimokawa T."/>
            <person name="Song J."/>
            <person name="Takazaki Y."/>
            <person name="Terasawa K."/>
            <person name="Tsugane M."/>
            <person name="Tsuji K."/>
            <person name="Ueda S."/>
            <person name="Waki K."/>
            <person name="Yamagata H."/>
            <person name="Yamamoto M."/>
            <person name="Yamamoto S."/>
            <person name="Yamane H."/>
            <person name="Yoshiki S."/>
            <person name="Yoshihara R."/>
            <person name="Yukawa K."/>
            <person name="Zhong H."/>
            <person name="Yano M."/>
            <person name="Yuan Q."/>
            <person name="Ouyang S."/>
            <person name="Liu J."/>
            <person name="Jones K.M."/>
            <person name="Gansberger K."/>
            <person name="Moffat K."/>
            <person name="Hill J."/>
            <person name="Bera J."/>
            <person name="Fadrosh D."/>
            <person name="Jin S."/>
            <person name="Johri S."/>
            <person name="Kim M."/>
            <person name="Overton L."/>
            <person name="Reardon M."/>
            <person name="Tsitrin T."/>
            <person name="Vuong H."/>
            <person name="Weaver B."/>
            <person name="Ciecko A."/>
            <person name="Tallon L."/>
            <person name="Jackson J."/>
            <person name="Pai G."/>
            <person name="Aken S.V."/>
            <person name="Utterback T."/>
            <person name="Reidmuller S."/>
            <person name="Feldblyum T."/>
            <person name="Hsiao J."/>
            <person name="Zismann V."/>
            <person name="Iobst S."/>
            <person name="de Vazeille A.R."/>
            <person name="Buell C.R."/>
            <person name="Ying K."/>
            <person name="Li Y."/>
            <person name="Lu T."/>
            <person name="Huang Y."/>
            <person name="Zhao Q."/>
            <person name="Feng Q."/>
            <person name="Zhang L."/>
            <person name="Zhu J."/>
            <person name="Weng Q."/>
            <person name="Mu J."/>
            <person name="Lu Y."/>
            <person name="Fan D."/>
            <person name="Liu Y."/>
            <person name="Guan J."/>
            <person name="Zhang Y."/>
            <person name="Yu S."/>
            <person name="Liu X."/>
            <person name="Zhang Y."/>
            <person name="Hong G."/>
            <person name="Han B."/>
            <person name="Choisne N."/>
            <person name="Demange N."/>
            <person name="Orjeda G."/>
            <person name="Samain S."/>
            <person name="Cattolico L."/>
            <person name="Pelletier E."/>
            <person name="Couloux A."/>
            <person name="Segurens B."/>
            <person name="Wincker P."/>
            <person name="D'Hont A."/>
            <person name="Scarpelli C."/>
            <person name="Weissenbach J."/>
            <person name="Salanoubat M."/>
            <person name="Quetier F."/>
            <person name="Yu Y."/>
            <person name="Kim H.R."/>
            <person name="Rambo T."/>
            <person name="Currie J."/>
            <person name="Collura K."/>
            <person name="Luo M."/>
            <person name="Yang T."/>
            <person name="Ammiraju J.S.S."/>
            <person name="Engler F."/>
            <person name="Soderlund C."/>
            <person name="Wing R.A."/>
            <person name="Palmer L.E."/>
            <person name="de la Bastide M."/>
            <person name="Spiegel L."/>
            <person name="Nascimento L."/>
            <person name="Zutavern T."/>
            <person name="O'Shaughnessy A."/>
            <person name="Dike S."/>
            <person name="Dedhia N."/>
            <person name="Preston R."/>
            <person name="Balija V."/>
            <person name="McCombie W.R."/>
            <person name="Chow T."/>
            <person name="Chen H."/>
            <person name="Chung M."/>
            <person name="Chen C."/>
            <person name="Shaw J."/>
            <person name="Wu H."/>
            <person name="Hsiao K."/>
            <person name="Chao Y."/>
            <person name="Chu M."/>
            <person name="Cheng C."/>
            <person name="Hour A."/>
            <person name="Lee P."/>
            <person name="Lin S."/>
            <person name="Lin Y."/>
            <person name="Liou J."/>
            <person name="Liu S."/>
            <person name="Hsing Y."/>
            <person name="Raghuvanshi S."/>
            <person name="Mohanty A."/>
            <person name="Bharti A.K."/>
            <person name="Gaur A."/>
            <person name="Gupta V."/>
            <person name="Kumar D."/>
            <person name="Ravi V."/>
            <person name="Vij S."/>
            <person name="Kapur A."/>
            <person name="Khurana P."/>
            <person name="Khurana P."/>
            <person name="Khurana J.P."/>
            <person name="Tyagi A.K."/>
            <person name="Gaikwad K."/>
            <person name="Singh A."/>
            <person name="Dalal V."/>
            <person name="Srivastava S."/>
            <person name="Dixit A."/>
            <person name="Pal A.K."/>
            <person name="Ghazi I.A."/>
            <person name="Yadav M."/>
            <person name="Pandit A."/>
            <person name="Bhargava A."/>
            <person name="Sureshbabu K."/>
            <person name="Batra K."/>
            <person name="Sharma T.R."/>
            <person name="Mohapatra T."/>
            <person name="Singh N.K."/>
            <person name="Messing J."/>
            <person name="Nelson A.B."/>
            <person name="Fuks G."/>
            <person name="Kavchok S."/>
            <person name="Keizer G."/>
            <person name="Linton E."/>
            <person name="Llaca V."/>
            <person name="Song R."/>
            <person name="Tanyolac B."/>
            <person name="Young S."/>
            <person name="Ho-Il K."/>
            <person name="Hahn J.H."/>
            <person name="Sangsakoo G."/>
            <person name="Vanavichit A."/>
            <person name="de Mattos Luiz.A.T."/>
            <person name="Zimmer P.D."/>
            <person name="Malone G."/>
            <person name="Dellagostin O."/>
            <person name="de Oliveira A.C."/>
            <person name="Bevan M."/>
            <person name="Bancroft I."/>
            <person name="Minx P."/>
            <person name="Cordum H."/>
            <person name="Wilson R."/>
            <person name="Cheng Z."/>
            <person name="Jin W."/>
            <person name="Jiang J."/>
            <person name="Leong S.A."/>
            <person name="Iwama H."/>
            <person name="Gojobori T."/>
            <person name="Itoh T."/>
            <person name="Niimura Y."/>
            <person name="Fujii Y."/>
            <person name="Habara T."/>
            <person name="Sakai H."/>
            <person name="Sato Y."/>
            <person name="Wilson G."/>
            <person name="Kumar K."/>
            <person name="McCouch S."/>
            <person name="Juretic N."/>
            <person name="Hoen D."/>
            <person name="Wright S."/>
            <person name="Bruskiewich R."/>
            <person name="Bureau T."/>
            <person name="Miyao A."/>
            <person name="Hirochika H."/>
            <person name="Nishikawa T."/>
            <person name="Kadowaki K."/>
            <person name="Sugiura M."/>
            <person name="Burr B."/>
            <person name="Sasaki T."/>
        </authorList>
    </citation>
    <scope>NUCLEOTIDE SEQUENCE [LARGE SCALE GENOMIC DNA]</scope>
    <source>
        <strain evidence="3">cv. Nipponbare</strain>
    </source>
</reference>
<proteinExistence type="predicted"/>
<feature type="compositionally biased region" description="Basic and acidic residues" evidence="1">
    <location>
        <begin position="1"/>
        <end position="18"/>
    </location>
</feature>
<feature type="region of interest" description="Disordered" evidence="1">
    <location>
        <begin position="1"/>
        <end position="177"/>
    </location>
</feature>
<dbReference type="AlphaFoldDB" id="Q8S6Y5"/>
<gene>
    <name evidence="2" type="primary">OSJNBa0082N11.7</name>
</gene>
<feature type="region of interest" description="Disordered" evidence="1">
    <location>
        <begin position="226"/>
        <end position="245"/>
    </location>
</feature>
<feature type="compositionally biased region" description="Gly residues" evidence="1">
    <location>
        <begin position="392"/>
        <end position="403"/>
    </location>
</feature>
<name>Q8S6Y5_ORYSJ</name>
<accession>Q8S6Y5</accession>
<feature type="region of interest" description="Disordered" evidence="1">
    <location>
        <begin position="383"/>
        <end position="431"/>
    </location>
</feature>